<dbReference type="InterPro" id="IPR041657">
    <property type="entry name" value="HTH_17"/>
</dbReference>
<gene>
    <name evidence="2" type="ORF">ACFQ4H_29250</name>
</gene>
<proteinExistence type="predicted"/>
<dbReference type="RefSeq" id="WP_377577062.1">
    <property type="nucleotide sequence ID" value="NZ_JBHTMP010000069.1"/>
</dbReference>
<evidence type="ECO:0000259" key="1">
    <source>
        <dbReference type="Pfam" id="PF12728"/>
    </source>
</evidence>
<feature type="domain" description="Helix-turn-helix" evidence="1">
    <location>
        <begin position="141"/>
        <end position="189"/>
    </location>
</feature>
<organism evidence="2 3">
    <name type="scientific">Micromonospora sonneratiae</name>
    <dbReference type="NCBI Taxonomy" id="1184706"/>
    <lineage>
        <taxon>Bacteria</taxon>
        <taxon>Bacillati</taxon>
        <taxon>Actinomycetota</taxon>
        <taxon>Actinomycetes</taxon>
        <taxon>Micromonosporales</taxon>
        <taxon>Micromonosporaceae</taxon>
        <taxon>Micromonospora</taxon>
    </lineage>
</organism>
<protein>
    <submittedName>
        <fullName evidence="2">Helix-turn-helix domain-containing protein</fullName>
    </submittedName>
</protein>
<sequence>MDYRELLRNVRKRPGLYFGRGELSYDRLVTFLQGLDIGAQGLVLDGFREFLVLKLDDGDNLTWWGLVERLVLDGNARHPLNAADDQTVSAGLFDLLDEFLAEMSSPGSRRRLHHEYWIWRQSRSWYNPDLIRFHSSPPPPMLRAEEAMALLGASRPVLYDLIAGGQLRPARVGADLLFYEREVVALAAELQEKSAG</sequence>
<evidence type="ECO:0000313" key="2">
    <source>
        <dbReference type="EMBL" id="MFD1325181.1"/>
    </source>
</evidence>
<name>A0ABW3YP69_9ACTN</name>
<comment type="caution">
    <text evidence="2">The sequence shown here is derived from an EMBL/GenBank/DDBJ whole genome shotgun (WGS) entry which is preliminary data.</text>
</comment>
<dbReference type="Pfam" id="PF12728">
    <property type="entry name" value="HTH_17"/>
    <property type="match status" value="1"/>
</dbReference>
<accession>A0ABW3YP69</accession>
<reference evidence="3" key="1">
    <citation type="journal article" date="2019" name="Int. J. Syst. Evol. Microbiol.">
        <title>The Global Catalogue of Microorganisms (GCM) 10K type strain sequencing project: providing services to taxonomists for standard genome sequencing and annotation.</title>
        <authorList>
            <consortium name="The Broad Institute Genomics Platform"/>
            <consortium name="The Broad Institute Genome Sequencing Center for Infectious Disease"/>
            <person name="Wu L."/>
            <person name="Ma J."/>
        </authorList>
    </citation>
    <scope>NUCLEOTIDE SEQUENCE [LARGE SCALE GENOMIC DNA]</scope>
    <source>
        <strain evidence="3">JCM 31037</strain>
    </source>
</reference>
<dbReference type="EMBL" id="JBHTMP010000069">
    <property type="protein sequence ID" value="MFD1325181.1"/>
    <property type="molecule type" value="Genomic_DNA"/>
</dbReference>
<evidence type="ECO:0000313" key="3">
    <source>
        <dbReference type="Proteomes" id="UP001597260"/>
    </source>
</evidence>
<keyword evidence="3" id="KW-1185">Reference proteome</keyword>
<dbReference type="Proteomes" id="UP001597260">
    <property type="component" value="Unassembled WGS sequence"/>
</dbReference>